<evidence type="ECO:0000313" key="3">
    <source>
        <dbReference type="EMBL" id="MCM8570472.1"/>
    </source>
</evidence>
<dbReference type="RefSeq" id="WP_252114628.1">
    <property type="nucleotide sequence ID" value="NZ_JAMSCK010000005.1"/>
</dbReference>
<name>A0ABT0Z438_9FLAO</name>
<dbReference type="InterPro" id="IPR028098">
    <property type="entry name" value="Glyco_trans_4-like_N"/>
</dbReference>
<comment type="caution">
    <text evidence="3">The sequence shown here is derived from an EMBL/GenBank/DDBJ whole genome shotgun (WGS) entry which is preliminary data.</text>
</comment>
<protein>
    <submittedName>
        <fullName evidence="3">Glycosyltransferase family 4 protein</fullName>
    </submittedName>
</protein>
<organism evidence="3 4">
    <name type="scientific">Gramella jeungdoensis</name>
    <dbReference type="NCBI Taxonomy" id="708091"/>
    <lineage>
        <taxon>Bacteria</taxon>
        <taxon>Pseudomonadati</taxon>
        <taxon>Bacteroidota</taxon>
        <taxon>Flavobacteriia</taxon>
        <taxon>Flavobacteriales</taxon>
        <taxon>Flavobacteriaceae</taxon>
        <taxon>Christiangramia</taxon>
    </lineage>
</organism>
<evidence type="ECO:0000313" key="4">
    <source>
        <dbReference type="Proteomes" id="UP001155077"/>
    </source>
</evidence>
<dbReference type="PANTHER" id="PTHR45947">
    <property type="entry name" value="SULFOQUINOVOSYL TRANSFERASE SQD2"/>
    <property type="match status" value="1"/>
</dbReference>
<dbReference type="PANTHER" id="PTHR45947:SF3">
    <property type="entry name" value="SULFOQUINOVOSYL TRANSFERASE SQD2"/>
    <property type="match status" value="1"/>
</dbReference>
<keyword evidence="4" id="KW-1185">Reference proteome</keyword>
<dbReference type="EMBL" id="JAMSCK010000005">
    <property type="protein sequence ID" value="MCM8570472.1"/>
    <property type="molecule type" value="Genomic_DNA"/>
</dbReference>
<gene>
    <name evidence="3" type="ORF">NE848_13845</name>
</gene>
<dbReference type="Proteomes" id="UP001155077">
    <property type="component" value="Unassembled WGS sequence"/>
</dbReference>
<dbReference type="SUPFAM" id="SSF53756">
    <property type="entry name" value="UDP-Glycosyltransferase/glycogen phosphorylase"/>
    <property type="match status" value="1"/>
</dbReference>
<reference evidence="3" key="1">
    <citation type="submission" date="2022-06" db="EMBL/GenBank/DDBJ databases">
        <title>Gramella sediminis sp. nov., isolated from deep-sea sediment of the Indian Ocean.</title>
        <authorList>
            <person name="Yang L."/>
        </authorList>
    </citation>
    <scope>NUCLEOTIDE SEQUENCE</scope>
    <source>
        <strain evidence="3">HMD3159</strain>
    </source>
</reference>
<sequence>MQKLVRITTVPLSLEKLLEGQLSFMNKHYEVIAVSAEKTRLEKYGRNNGVRTFWVEMTRAITPLKDLQSLWRLYVFLREEKPLIVHTHTPKAGIIGMLAAKLAGVPIRLHTVAGLPLLETYGFKRKLLDVVEKLTYSMATRVYPNSFELKELILQLGYATESKLKVLGEGSSNGIDTAYFDPGLYKKDGSATREKLGISKEDFIFIFIGRLVKEKGINELVRAFINLENAHPNISLLLVGPFEQDLDPLDDEVFDFIHSHQKIITTGYQKDVRPFFAIANVLAFPSYREGFPNVVMQANAMNLPAIVTNINGCNEIVREGENGIIIPVKDQNALERVMERMLTEPELCSLLAQNARKLIQKKYERKAFWEILLKEYKDLEAFHKHD</sequence>
<dbReference type="Pfam" id="PF13579">
    <property type="entry name" value="Glyco_trans_4_4"/>
    <property type="match status" value="1"/>
</dbReference>
<dbReference type="Gene3D" id="3.40.50.2000">
    <property type="entry name" value="Glycogen Phosphorylase B"/>
    <property type="match status" value="2"/>
</dbReference>
<dbReference type="InterPro" id="IPR001296">
    <property type="entry name" value="Glyco_trans_1"/>
</dbReference>
<dbReference type="CDD" id="cd03808">
    <property type="entry name" value="GT4_CapM-like"/>
    <property type="match status" value="1"/>
</dbReference>
<evidence type="ECO:0000259" key="1">
    <source>
        <dbReference type="Pfam" id="PF00534"/>
    </source>
</evidence>
<feature type="domain" description="Glycosyltransferase subfamily 4-like N-terminal" evidence="2">
    <location>
        <begin position="29"/>
        <end position="160"/>
    </location>
</feature>
<accession>A0ABT0Z438</accession>
<proteinExistence type="predicted"/>
<dbReference type="Pfam" id="PF00534">
    <property type="entry name" value="Glycos_transf_1"/>
    <property type="match status" value="1"/>
</dbReference>
<evidence type="ECO:0000259" key="2">
    <source>
        <dbReference type="Pfam" id="PF13579"/>
    </source>
</evidence>
<feature type="domain" description="Glycosyl transferase family 1" evidence="1">
    <location>
        <begin position="192"/>
        <end position="357"/>
    </location>
</feature>
<dbReference type="InterPro" id="IPR050194">
    <property type="entry name" value="Glycosyltransferase_grp1"/>
</dbReference>